<dbReference type="OrthoDB" id="9803649at2"/>
<dbReference type="InterPro" id="IPR001789">
    <property type="entry name" value="Sig_transdc_resp-reg_receiver"/>
</dbReference>
<dbReference type="Pfam" id="PF08668">
    <property type="entry name" value="HDOD"/>
    <property type="match status" value="1"/>
</dbReference>
<dbReference type="InterPro" id="IPR013976">
    <property type="entry name" value="HDOD"/>
</dbReference>
<dbReference type="SUPFAM" id="SSF109604">
    <property type="entry name" value="HD-domain/PDEase-like"/>
    <property type="match status" value="1"/>
</dbReference>
<dbReference type="PROSITE" id="PS51833">
    <property type="entry name" value="HDOD"/>
    <property type="match status" value="1"/>
</dbReference>
<dbReference type="PANTHER" id="PTHR33525">
    <property type="match status" value="1"/>
</dbReference>
<dbReference type="SUPFAM" id="SSF52172">
    <property type="entry name" value="CheY-like"/>
    <property type="match status" value="1"/>
</dbReference>
<dbReference type="PROSITE" id="PS50110">
    <property type="entry name" value="RESPONSE_REGULATORY"/>
    <property type="match status" value="1"/>
</dbReference>
<reference evidence="4 5" key="1">
    <citation type="submission" date="2017-03" db="EMBL/GenBank/DDBJ databases">
        <authorList>
            <person name="Afonso C.L."/>
            <person name="Miller P.J."/>
            <person name="Scott M.A."/>
            <person name="Spackman E."/>
            <person name="Goraichik I."/>
            <person name="Dimitrov K.M."/>
            <person name="Suarez D.L."/>
            <person name="Swayne D.E."/>
        </authorList>
    </citation>
    <scope>NUCLEOTIDE SEQUENCE [LARGE SCALE GENOMIC DNA]</scope>
    <source>
        <strain evidence="4">PRJEB14757</strain>
    </source>
</reference>
<keyword evidence="5" id="KW-1185">Reference proteome</keyword>
<organism evidence="4 5">
    <name type="scientific">Desulfamplus magnetovallimortis</name>
    <dbReference type="NCBI Taxonomy" id="1246637"/>
    <lineage>
        <taxon>Bacteria</taxon>
        <taxon>Pseudomonadati</taxon>
        <taxon>Thermodesulfobacteriota</taxon>
        <taxon>Desulfobacteria</taxon>
        <taxon>Desulfobacterales</taxon>
        <taxon>Desulfobacteraceae</taxon>
        <taxon>Desulfamplus</taxon>
    </lineage>
</organism>
<dbReference type="CDD" id="cd00077">
    <property type="entry name" value="HDc"/>
    <property type="match status" value="1"/>
</dbReference>
<feature type="domain" description="Response regulatory" evidence="2">
    <location>
        <begin position="2"/>
        <end position="128"/>
    </location>
</feature>
<evidence type="ECO:0000313" key="5">
    <source>
        <dbReference type="Proteomes" id="UP000191931"/>
    </source>
</evidence>
<gene>
    <name evidence="4" type="ORF">MTBBW1_1060023</name>
</gene>
<accession>A0A1W1H5E2</accession>
<dbReference type="PANTHER" id="PTHR33525:SF3">
    <property type="entry name" value="RIBONUCLEASE Y"/>
    <property type="match status" value="1"/>
</dbReference>
<dbReference type="CDD" id="cd17546">
    <property type="entry name" value="REC_hyHK_CKI1_RcsC-like"/>
    <property type="match status" value="1"/>
</dbReference>
<dbReference type="RefSeq" id="WP_080804139.1">
    <property type="nucleotide sequence ID" value="NZ_LT828545.1"/>
</dbReference>
<dbReference type="Gene3D" id="1.10.3210.10">
    <property type="entry name" value="Hypothetical protein af1432"/>
    <property type="match status" value="1"/>
</dbReference>
<dbReference type="GO" id="GO:0016787">
    <property type="term" value="F:hydrolase activity"/>
    <property type="evidence" value="ECO:0007669"/>
    <property type="project" value="UniProtKB-KW"/>
</dbReference>
<sequence length="433" mass="48099">MKILVAEDEPVSRLRIAKMLSEIGETELFETGKPALEAFVKNFDEGTPFDMLILDVSMPEMDGIELLKEVRSFEKKKNITKEDRTKVLMLTSYADKDTVIACYVAGCDDYAVKPFKKHVVIEKMQKMGFTPDAAPPTETELSISKMVADAIEGFKKGKVELPSLPFIVQELQDMMNSPNASSSEMAKIIKKDTAISINLIKAANSPYYGGVENIKDVKMAISRLGLDKTRSIVSEIANKGLYETKVPYIKPVMDLLWKHSFAVAHLSRHIAGKVWSVKEEQAFVKGLIHDVGATLLIKNIDDIIAKQKKDSAQKDMMENNQALVDELISSVIEVHASFGGTLFKTWNFGKDFVDVARLHEWDKFDDEIDNEVLVVNLADQLSVTMGHGFPAREASTDMENIQSAIILGIEASELTQICNAASKDIDEAINGMD</sequence>
<dbReference type="AlphaFoldDB" id="A0A1W1H5E2"/>
<dbReference type="Gene3D" id="3.40.50.2300">
    <property type="match status" value="1"/>
</dbReference>
<dbReference type="InterPro" id="IPR052340">
    <property type="entry name" value="RNase_Y/CdgJ"/>
</dbReference>
<evidence type="ECO:0000256" key="1">
    <source>
        <dbReference type="PROSITE-ProRule" id="PRU00169"/>
    </source>
</evidence>
<feature type="modified residue" description="4-aspartylphosphate" evidence="1">
    <location>
        <position position="55"/>
    </location>
</feature>
<dbReference type="EMBL" id="FWEV01000009">
    <property type="protein sequence ID" value="SLM27672.1"/>
    <property type="molecule type" value="Genomic_DNA"/>
</dbReference>
<keyword evidence="4" id="KW-0378">Hydrolase</keyword>
<dbReference type="Proteomes" id="UP000191931">
    <property type="component" value="Unassembled WGS sequence"/>
</dbReference>
<dbReference type="SMART" id="SM00448">
    <property type="entry name" value="REC"/>
    <property type="match status" value="1"/>
</dbReference>
<name>A0A1W1H5E2_9BACT</name>
<keyword evidence="1" id="KW-0597">Phosphoprotein</keyword>
<evidence type="ECO:0000313" key="4">
    <source>
        <dbReference type="EMBL" id="SLM27672.1"/>
    </source>
</evidence>
<dbReference type="InterPro" id="IPR011006">
    <property type="entry name" value="CheY-like_superfamily"/>
</dbReference>
<protein>
    <submittedName>
        <fullName evidence="4">Putative Metal dependent phosphohydrolase</fullName>
    </submittedName>
</protein>
<dbReference type="InterPro" id="IPR003607">
    <property type="entry name" value="HD/PDEase_dom"/>
</dbReference>
<feature type="domain" description="HDOD" evidence="3">
    <location>
        <begin position="161"/>
        <end position="362"/>
    </location>
</feature>
<evidence type="ECO:0000259" key="3">
    <source>
        <dbReference type="PROSITE" id="PS51833"/>
    </source>
</evidence>
<dbReference type="Pfam" id="PF00072">
    <property type="entry name" value="Response_reg"/>
    <property type="match status" value="1"/>
</dbReference>
<dbReference type="STRING" id="1246637.MTBBW1_1060023"/>
<dbReference type="GO" id="GO:0000160">
    <property type="term" value="P:phosphorelay signal transduction system"/>
    <property type="evidence" value="ECO:0007669"/>
    <property type="project" value="InterPro"/>
</dbReference>
<proteinExistence type="predicted"/>
<evidence type="ECO:0000259" key="2">
    <source>
        <dbReference type="PROSITE" id="PS50110"/>
    </source>
</evidence>